<organism evidence="2 3">
    <name type="scientific">Solidesulfovibrio carbinolicus</name>
    <dbReference type="NCBI Taxonomy" id="296842"/>
    <lineage>
        <taxon>Bacteria</taxon>
        <taxon>Pseudomonadati</taxon>
        <taxon>Thermodesulfobacteriota</taxon>
        <taxon>Desulfovibrionia</taxon>
        <taxon>Desulfovibrionales</taxon>
        <taxon>Desulfovibrionaceae</taxon>
        <taxon>Solidesulfovibrio</taxon>
    </lineage>
</organism>
<reference evidence="2 3" key="1">
    <citation type="submission" date="2018-02" db="EMBL/GenBank/DDBJ databases">
        <title>Genome sequence of Desulfovibrio carbinolicus DSM 3852.</title>
        <authorList>
            <person name="Wilbanks E."/>
            <person name="Skennerton C.T."/>
            <person name="Orphan V.J."/>
        </authorList>
    </citation>
    <scope>NUCLEOTIDE SEQUENCE [LARGE SCALE GENOMIC DNA]</scope>
    <source>
        <strain evidence="2 3">DSM 3852</strain>
    </source>
</reference>
<accession>A0A4P6HPV9</accession>
<proteinExistence type="predicted"/>
<dbReference type="EMBL" id="CP026538">
    <property type="protein sequence ID" value="QAZ68806.1"/>
    <property type="molecule type" value="Genomic_DNA"/>
</dbReference>
<evidence type="ECO:0000256" key="1">
    <source>
        <dbReference type="SAM" id="SignalP"/>
    </source>
</evidence>
<name>A0A4P6HPV9_9BACT</name>
<feature type="chain" id="PRO_5020449436" evidence="1">
    <location>
        <begin position="20"/>
        <end position="85"/>
    </location>
</feature>
<dbReference type="OrthoDB" id="5460770at2"/>
<keyword evidence="1" id="KW-0732">Signal</keyword>
<protein>
    <submittedName>
        <fullName evidence="2">Uncharacterized protein</fullName>
    </submittedName>
</protein>
<dbReference type="Proteomes" id="UP000293296">
    <property type="component" value="Chromosome"/>
</dbReference>
<dbReference type="AlphaFoldDB" id="A0A4P6HPV9"/>
<keyword evidence="3" id="KW-1185">Reference proteome</keyword>
<evidence type="ECO:0000313" key="3">
    <source>
        <dbReference type="Proteomes" id="UP000293296"/>
    </source>
</evidence>
<sequence>MRCLLFVMALSLVSATAFAADEAADTANRALFEKECAALIAPGGPCADVQKGGGGRRGCVAKPENLDKASPACKKVIEEWKALPK</sequence>
<feature type="signal peptide" evidence="1">
    <location>
        <begin position="1"/>
        <end position="19"/>
    </location>
</feature>
<evidence type="ECO:0000313" key="2">
    <source>
        <dbReference type="EMBL" id="QAZ68806.1"/>
    </source>
</evidence>
<dbReference type="KEGG" id="dcb:C3Y92_16820"/>
<gene>
    <name evidence="2" type="ORF">C3Y92_16820</name>
</gene>
<dbReference type="RefSeq" id="WP_129354603.1">
    <property type="nucleotide sequence ID" value="NZ_CP026538.1"/>
</dbReference>